<evidence type="ECO:0000313" key="5">
    <source>
        <dbReference type="EMBL" id="QIK51926.1"/>
    </source>
</evidence>
<dbReference type="RefSeq" id="WP_166062987.1">
    <property type="nucleotide sequence ID" value="NZ_CP049889.1"/>
</dbReference>
<dbReference type="Pfam" id="PF22725">
    <property type="entry name" value="GFO_IDH_MocA_C3"/>
    <property type="match status" value="1"/>
</dbReference>
<dbReference type="GO" id="GO:0000166">
    <property type="term" value="F:nucleotide binding"/>
    <property type="evidence" value="ECO:0007669"/>
    <property type="project" value="InterPro"/>
</dbReference>
<dbReference type="PANTHER" id="PTHR22604">
    <property type="entry name" value="OXIDOREDUCTASES"/>
    <property type="match status" value="1"/>
</dbReference>
<dbReference type="Gene3D" id="3.30.360.10">
    <property type="entry name" value="Dihydrodipicolinate Reductase, domain 2"/>
    <property type="match status" value="1"/>
</dbReference>
<name>A0A6G7WI78_9LACT</name>
<dbReference type="AlphaFoldDB" id="A0A6G7WI78"/>
<evidence type="ECO:0000259" key="4">
    <source>
        <dbReference type="Pfam" id="PF22725"/>
    </source>
</evidence>
<evidence type="ECO:0000256" key="2">
    <source>
        <dbReference type="ARBA" id="ARBA00023002"/>
    </source>
</evidence>
<dbReference type="InterPro" id="IPR055170">
    <property type="entry name" value="GFO_IDH_MocA-like_dom"/>
</dbReference>
<organism evidence="5 6">
    <name type="scientific">Jeotgalibaca porci</name>
    <dbReference type="NCBI Taxonomy" id="1868793"/>
    <lineage>
        <taxon>Bacteria</taxon>
        <taxon>Bacillati</taxon>
        <taxon>Bacillota</taxon>
        <taxon>Bacilli</taxon>
        <taxon>Lactobacillales</taxon>
        <taxon>Carnobacteriaceae</taxon>
        <taxon>Jeotgalibaca</taxon>
    </lineage>
</organism>
<dbReference type="KEGG" id="jpo:G7058_07740"/>
<dbReference type="InterPro" id="IPR036291">
    <property type="entry name" value="NAD(P)-bd_dom_sf"/>
</dbReference>
<dbReference type="GO" id="GO:0016491">
    <property type="term" value="F:oxidoreductase activity"/>
    <property type="evidence" value="ECO:0007669"/>
    <property type="project" value="UniProtKB-KW"/>
</dbReference>
<dbReference type="InterPro" id="IPR000683">
    <property type="entry name" value="Gfo/Idh/MocA-like_OxRdtase_N"/>
</dbReference>
<dbReference type="InterPro" id="IPR050984">
    <property type="entry name" value="Gfo/Idh/MocA_domain"/>
</dbReference>
<feature type="domain" description="Gfo/Idh/MocA-like oxidoreductase N-terminal" evidence="3">
    <location>
        <begin position="4"/>
        <end position="118"/>
    </location>
</feature>
<dbReference type="EMBL" id="CP049889">
    <property type="protein sequence ID" value="QIK51926.1"/>
    <property type="molecule type" value="Genomic_DNA"/>
</dbReference>
<accession>A0A6G7WI78</accession>
<reference evidence="5 6" key="1">
    <citation type="journal article" date="2017" name="Int. J. Syst. Evol. Microbiol.">
        <title>Jeotgalibaca porci sp. nov. and Jeotgalibaca arthritidis sp. nov., isolated from pigs, and emended description of the genus Jeotgalibaca.</title>
        <authorList>
            <person name="Zamora L."/>
            <person name="Perez-Sancho M."/>
            <person name="Dominguez L."/>
            <person name="Fernandez-Garayzabal J.F."/>
            <person name="Vela A.I."/>
        </authorList>
    </citation>
    <scope>NUCLEOTIDE SEQUENCE [LARGE SCALE GENOMIC DNA]</scope>
    <source>
        <strain evidence="5 6">CCUG 69148</strain>
    </source>
</reference>
<evidence type="ECO:0000259" key="3">
    <source>
        <dbReference type="Pfam" id="PF01408"/>
    </source>
</evidence>
<proteinExistence type="inferred from homology"/>
<keyword evidence="6" id="KW-1185">Reference proteome</keyword>
<sequence length="322" mass="36119">MKKLNWVILGTGTIANSFAKAFEAEKATLYGAASRNEEKAQGFCEQYAIPNYFGSYEEALNDANVDVVYIAVPHNHHYELIKAALHAGKHVLCEKVITINGKQLQEIMALAKEKQLYVAEAMTIFNMPLYRKLKEWIQENDLGPLKMIQASFGSFKETDPSVYYFNKELAGGALFDIGTYALSFVRYFLSSTPTEILTMGNLHESGVDETSAIILRNKEQEMATVSLTFRAKMPKQGIVAFEKGFFTIMDYPRATEATFTSYDGKQQTIKAGDSAEALNYEVANVTEMILAKKENHTLTLTADVVEIMDVARKDWGLVYPFE</sequence>
<keyword evidence="2" id="KW-0560">Oxidoreductase</keyword>
<dbReference type="SUPFAM" id="SSF51735">
    <property type="entry name" value="NAD(P)-binding Rossmann-fold domains"/>
    <property type="match status" value="1"/>
</dbReference>
<dbReference type="SUPFAM" id="SSF55347">
    <property type="entry name" value="Glyceraldehyde-3-phosphate dehydrogenase-like, C-terminal domain"/>
    <property type="match status" value="1"/>
</dbReference>
<dbReference type="PANTHER" id="PTHR22604:SF105">
    <property type="entry name" value="TRANS-1,2-DIHYDROBENZENE-1,2-DIOL DEHYDROGENASE"/>
    <property type="match status" value="1"/>
</dbReference>
<feature type="domain" description="GFO/IDH/MocA-like oxidoreductase" evidence="4">
    <location>
        <begin position="130"/>
        <end position="244"/>
    </location>
</feature>
<dbReference type="GeneID" id="94553172"/>
<dbReference type="Pfam" id="PF01408">
    <property type="entry name" value="GFO_IDH_MocA"/>
    <property type="match status" value="1"/>
</dbReference>
<protein>
    <submittedName>
        <fullName evidence="5">Gfo/Idh/MocA family oxidoreductase</fullName>
    </submittedName>
</protein>
<gene>
    <name evidence="5" type="ORF">G7058_07740</name>
</gene>
<evidence type="ECO:0000313" key="6">
    <source>
        <dbReference type="Proteomes" id="UP000501830"/>
    </source>
</evidence>
<dbReference type="Proteomes" id="UP000501830">
    <property type="component" value="Chromosome"/>
</dbReference>
<comment type="similarity">
    <text evidence="1">Belongs to the Gfo/Idh/MocA family.</text>
</comment>
<evidence type="ECO:0000256" key="1">
    <source>
        <dbReference type="ARBA" id="ARBA00010928"/>
    </source>
</evidence>
<dbReference type="Gene3D" id="3.40.50.720">
    <property type="entry name" value="NAD(P)-binding Rossmann-like Domain"/>
    <property type="match status" value="1"/>
</dbReference>